<gene>
    <name evidence="2" type="ORF">C6V80_02410</name>
    <name evidence="3" type="ORF">EDC58_0946</name>
</gene>
<dbReference type="Proteomes" id="UP000298805">
    <property type="component" value="Chromosome"/>
</dbReference>
<evidence type="ECO:0000313" key="2">
    <source>
        <dbReference type="EMBL" id="QCI27856.1"/>
    </source>
</evidence>
<feature type="chain" id="PRO_5042515662" evidence="1">
    <location>
        <begin position="21"/>
        <end position="1320"/>
    </location>
</feature>
<evidence type="ECO:0000256" key="1">
    <source>
        <dbReference type="SAM" id="SignalP"/>
    </source>
</evidence>
<sequence length="1320" mass="148126">MKKFLLFIFSVIISSATVFTDDYSDFGLINPQETRNIYGNYAVIGNTVEGVTLCKSLESNESITICPIKKDDNFHFYNNKYIARYLITSDIDDENISLEYGSVAYLKLPADAKKIVWAALFWQGHINNYSYLSSNYTSNISLDDGYDKYYTNQSDDHKYIYDYYSDINQTYYNLSNDLPENNIDKIKDMYANLVGLKIGNYNFRIVEADELFYKGDSRYFCKLTSGCEDFKGDEENHLDDFEKRNGVKYGAYVVLDSNYLDMLNSQLSIIKSSGLPIQISNLVTSQGLDSKLGNYGAWSLVVIYTEDTQDPNAKLRSINIYKGFKNLYSSIPNLSITVDHLVLPHNGAVESQMTVFSAEGEKSNIGDYVDINDINLTENAPGFDPNNEFDSVLSDDILRIPMLENNNGIDIDNFDASVAMTKIRDANPDASEYSATLNVHTTVDGIFLGMIAFATELYQPRICYYIDTIRDGDKIIYQNGQFIDNAQIDPSKEYNITIWYSNMKKDPLDEDIADAKDVKIFMSTHYFEYVQNTTSMKNIGWNDFIHQSDEPNDDLFTFYADTNLSKYNIGDGADENNGGLLRVASNFDDNNAKVYVNFLGKFNVDENATQIDLDGVFNFKASFETDWVKIEDDNAQEIVKCVPFNTVANVYTPPFGTFNAVEPNNLQTILNQNSDPADENDPLNNLYTKIVNKPFTVDIIHISDDNTTLSDYHGFIMVSVVDANVTNEDELNHKQSISPTFVVFNGKSVELSFNVPQAIKNARFRITYIKGDRDGLAFRWTTMNECQAQIEGSGDITMSCIWEMMAAKYGQEAENCMRTASEDIPDCFCARECSYYNKATGYGGNNPAKQNQRCLECLFGHFGEHAYSRDNFSVRPKNFQITAPSGKLKAGENYTFTIKALDNNGVPSIDYNETLNLSNVSPMLDYNDTNASNGCNRGVITFITNPVKFINGTANVVLKYSEVGDLNISVKEVNGSEFANVDSNDNLNPEGNLISTATIIKTFIPYNFAISTISYNNGGNGFTYISRDLNMSSVLSFSLIAKNKDGQTTQNYKKACYADNVEVNVSHSTVTNNFNLLYKEENETVVHDTLNTLPISFTVIKNKFSNGLAQINTKINFKKDYSSPVNPFVFNLTSINALDSDAVNGNVLVNLNANFIYGRIVIPDISSYSGVIHNSVKYEYYKNGNWEVNNFHNSSLEGDINITNSVVPNVSLSLSPISSGYEDLKYTTSKPLPYSVRGEYDISSWMWYHPKATTYQAPSSTNHNCLTHPCNKINFLIVASGWAGIGDNNSTYAPENNRTIKAQSSADVNASKSQVKAINW</sequence>
<protein>
    <submittedName>
        <fullName evidence="3">Uncharacterized protein</fullName>
    </submittedName>
</protein>
<dbReference type="EMBL" id="CP027432">
    <property type="protein sequence ID" value="QCI27856.1"/>
    <property type="molecule type" value="Genomic_DNA"/>
</dbReference>
<feature type="signal peptide" evidence="1">
    <location>
        <begin position="1"/>
        <end position="20"/>
    </location>
</feature>
<name>A0AAJ4UXX1_9BACT</name>
<evidence type="ECO:0000313" key="4">
    <source>
        <dbReference type="Proteomes" id="UP000272781"/>
    </source>
</evidence>
<organism evidence="3 4">
    <name type="scientific">Caminibacter pacificus</name>
    <dbReference type="NCBI Taxonomy" id="1424653"/>
    <lineage>
        <taxon>Bacteria</taxon>
        <taxon>Pseudomonadati</taxon>
        <taxon>Campylobacterota</taxon>
        <taxon>Epsilonproteobacteria</taxon>
        <taxon>Nautiliales</taxon>
        <taxon>Nautiliaceae</taxon>
        <taxon>Caminibacter</taxon>
    </lineage>
</organism>
<evidence type="ECO:0000313" key="5">
    <source>
        <dbReference type="Proteomes" id="UP000298805"/>
    </source>
</evidence>
<proteinExistence type="predicted"/>
<dbReference type="RefSeq" id="WP_123352351.1">
    <property type="nucleotide sequence ID" value="NZ_CP027432.2"/>
</dbReference>
<dbReference type="Proteomes" id="UP000272781">
    <property type="component" value="Unassembled WGS sequence"/>
</dbReference>
<reference evidence="5" key="1">
    <citation type="submission" date="2018-03" db="EMBL/GenBank/DDBJ databases">
        <title>A comparative analysis of the Nautiliaceae.</title>
        <authorList>
            <person name="Grosche A."/>
            <person name="Smedile F."/>
            <person name="Vetriani C."/>
        </authorList>
    </citation>
    <scope>NUCLEOTIDE SEQUENCE [LARGE SCALE GENOMIC DNA]</scope>
    <source>
        <strain evidence="5">TB6</strain>
    </source>
</reference>
<keyword evidence="5" id="KW-1185">Reference proteome</keyword>
<accession>A0AAJ4UXX1</accession>
<evidence type="ECO:0000313" key="3">
    <source>
        <dbReference type="EMBL" id="ROR39966.1"/>
    </source>
</evidence>
<reference evidence="3 4" key="2">
    <citation type="submission" date="2018-11" db="EMBL/GenBank/DDBJ databases">
        <title>Genomic Encyclopedia of Type Strains, Phase IV (KMG-IV): sequencing the most valuable type-strain genomes for metagenomic binning, comparative biology and taxonomic classification.</title>
        <authorList>
            <person name="Goeker M."/>
        </authorList>
    </citation>
    <scope>NUCLEOTIDE SEQUENCE [LARGE SCALE GENOMIC DNA]</scope>
    <source>
        <strain evidence="3 4">DSM 27783</strain>
    </source>
</reference>
<dbReference type="EMBL" id="RJVK01000002">
    <property type="protein sequence ID" value="ROR39966.1"/>
    <property type="molecule type" value="Genomic_DNA"/>
</dbReference>
<keyword evidence="1" id="KW-0732">Signal</keyword>
<reference evidence="2" key="3">
    <citation type="submission" date="2019-06" db="EMBL/GenBank/DDBJ databases">
        <title>A comparative analysis of the Nautiliaceae.</title>
        <authorList>
            <person name="Grosche A."/>
            <person name="Smedile F."/>
            <person name="Vetriani C."/>
        </authorList>
    </citation>
    <scope>NUCLEOTIDE SEQUENCE</scope>
    <source>
        <strain evidence="2">TB6</strain>
    </source>
</reference>